<protein>
    <recommendedName>
        <fullName evidence="6">DNA endonuclease activator Ctp1 C-terminal domain-containing protein</fullName>
    </recommendedName>
</protein>
<keyword evidence="8" id="KW-1185">Reference proteome</keyword>
<feature type="coiled-coil region" evidence="4">
    <location>
        <begin position="31"/>
        <end position="79"/>
    </location>
</feature>
<feature type="domain" description="DNA endonuclease activator Ctp1 C-terminal" evidence="6">
    <location>
        <begin position="1047"/>
        <end position="1084"/>
    </location>
</feature>
<evidence type="ECO:0000259" key="6">
    <source>
        <dbReference type="Pfam" id="PF08573"/>
    </source>
</evidence>
<dbReference type="GO" id="GO:0006974">
    <property type="term" value="P:DNA damage response"/>
    <property type="evidence" value="ECO:0007669"/>
    <property type="project" value="UniProtKB-KW"/>
</dbReference>
<dbReference type="PANTHER" id="PTHR15107">
    <property type="entry name" value="RETINOBLASTOMA BINDING PROTEIN 8"/>
    <property type="match status" value="1"/>
</dbReference>
<feature type="compositionally biased region" description="Basic and acidic residues" evidence="5">
    <location>
        <begin position="191"/>
        <end position="219"/>
    </location>
</feature>
<keyword evidence="2" id="KW-0227">DNA damage</keyword>
<reference evidence="7 8" key="1">
    <citation type="submission" date="2024-11" db="EMBL/GenBank/DDBJ databases">
        <title>Chromosome-level genome assembly of the freshwater bivalve Anodonta woodiana.</title>
        <authorList>
            <person name="Chen X."/>
        </authorList>
    </citation>
    <scope>NUCLEOTIDE SEQUENCE [LARGE SCALE GENOMIC DNA]</scope>
    <source>
        <strain evidence="7">MN2024</strain>
        <tissue evidence="7">Gills</tissue>
    </source>
</reference>
<dbReference type="Proteomes" id="UP001634394">
    <property type="component" value="Unassembled WGS sequence"/>
</dbReference>
<proteinExistence type="predicted"/>
<dbReference type="GO" id="GO:0005634">
    <property type="term" value="C:nucleus"/>
    <property type="evidence" value="ECO:0007669"/>
    <property type="project" value="UniProtKB-SubCell"/>
</dbReference>
<dbReference type="PANTHER" id="PTHR15107:SF0">
    <property type="entry name" value="DNA ENDONUCLEASE ACTIVATOR CTP1 C-TERMINAL DOMAIN-CONTAINING PROTEIN"/>
    <property type="match status" value="1"/>
</dbReference>
<keyword evidence="3" id="KW-0539">Nucleus</keyword>
<feature type="region of interest" description="Disordered" evidence="5">
    <location>
        <begin position="125"/>
        <end position="219"/>
    </location>
</feature>
<evidence type="ECO:0000256" key="5">
    <source>
        <dbReference type="SAM" id="MobiDB-lite"/>
    </source>
</evidence>
<dbReference type="AlphaFoldDB" id="A0ABD3XUL4"/>
<dbReference type="InterPro" id="IPR013882">
    <property type="entry name" value="Ctp1_C"/>
</dbReference>
<feature type="compositionally biased region" description="Polar residues" evidence="5">
    <location>
        <begin position="130"/>
        <end position="173"/>
    </location>
</feature>
<keyword evidence="4" id="KW-0175">Coiled coil</keyword>
<evidence type="ECO:0000256" key="2">
    <source>
        <dbReference type="ARBA" id="ARBA00022763"/>
    </source>
</evidence>
<evidence type="ECO:0000256" key="4">
    <source>
        <dbReference type="SAM" id="Coils"/>
    </source>
</evidence>
<name>A0ABD3XUL4_SINWO</name>
<gene>
    <name evidence="7" type="ORF">ACJMK2_002224</name>
</gene>
<sequence length="1133" mass="127366">MSVTRRARFEQALKDIYSLHRETICEIKEEADNFKQKYDKLKTVTERLNSKCEKLSQDVDSLRKENDSLRNLLSSFQKKNDDQQCSVCDSLRRTLDTVNQAYKQGLEEKEKFVKYLETQLQEISGKVSAKTASRQSLAHTSGKPQIRNNDVNNTSTSSLRTGEGTDSINQRSTPGLDLICDRQTTPKLRLHRDTQKRARFTEESPPEPKKHKTDFNQKKGDTYQDLKEKLLRQKEKTEVQYGVLVPDTCTFLNGEVQSDQCDDSVSFNGKDKETESHVKHNYNTIPETVAMDFNDSLAMITEAKDKSNQCLAAKIAKVTEDGNTSLASEIHNKSHNNDTDFSQNTLVACIKDQTVFSLRSVLESPSSESSDDDACVSIINHKLLVLSGQSPICSDSEDQDGMAKKRSQLKIPSLGQMSGIKRNNYSGTENCDEIRVYSDQSKHFKDLSDAGTSVKEVYSSKSSSDFQVDQDLTIAPDHVLDDDSRQVVQKIQSDAAMNMISNRKGVQKGNKLFQVISRKLDQDLSMFGKTAEGTVTQGTSENSGLILSPVFCGTKSNSSTNNGHEVKLLVLTAESHGGNDVAVASSPGCILEHPEPESPLLLRNIEKKQVLDLDHIKLQDEASDKLVLKDKRRNGIVDLFDGSVSDILDTSPVEAKSSRQSRSSVSDKESENISMDSSQKLKRTLKNSKYNVDQRSKSSVQNEFADRTKTCNLKSASVLVISELESNSSNKTGYENGHTTHKQKSLRNKLVREKKKTLATKCEKKTKLLESLYQTTLTQTIWTNPQRKNSAECQGSQEEYVMQEAIRRSLDEIQKTDSQLFNHKPELQLGARNDLAKDFKENTSPFKKPSNPAKFDLGNQRHKKACGISYSCIASIDESISLHSGQGTKMDVEKDGSILNLNRSLDPAIQLTPYCQNSETGEEDSEIVMLSRGSLPMTSTLADEESQDIPCSSHSYKFWPSKKKSSLIAAKTNHDGVDELKEESANLQKDVTDGGRNVLDDSFDRVPNKKGLDFPHVNVIRKKDERQKLTGHSCKECYEYYKSKGLPEEDITKQIQDCSRHRAHYVPPETPEHFWSIGFPDTQECEDRGYIKVEEEKTGPSRYRRRRELAKHFKSKTEERGNVLKSVENITAD</sequence>
<dbReference type="Pfam" id="PF08573">
    <property type="entry name" value="SAE2"/>
    <property type="match status" value="1"/>
</dbReference>
<evidence type="ECO:0000256" key="1">
    <source>
        <dbReference type="ARBA" id="ARBA00004123"/>
    </source>
</evidence>
<feature type="region of interest" description="Disordered" evidence="5">
    <location>
        <begin position="651"/>
        <end position="678"/>
    </location>
</feature>
<comment type="subcellular location">
    <subcellularLocation>
        <location evidence="1">Nucleus</location>
    </subcellularLocation>
</comment>
<organism evidence="7 8">
    <name type="scientific">Sinanodonta woodiana</name>
    <name type="common">Chinese pond mussel</name>
    <name type="synonym">Anodonta woodiana</name>
    <dbReference type="NCBI Taxonomy" id="1069815"/>
    <lineage>
        <taxon>Eukaryota</taxon>
        <taxon>Metazoa</taxon>
        <taxon>Spiralia</taxon>
        <taxon>Lophotrochozoa</taxon>
        <taxon>Mollusca</taxon>
        <taxon>Bivalvia</taxon>
        <taxon>Autobranchia</taxon>
        <taxon>Heteroconchia</taxon>
        <taxon>Palaeoheterodonta</taxon>
        <taxon>Unionida</taxon>
        <taxon>Unionoidea</taxon>
        <taxon>Unionidae</taxon>
        <taxon>Unioninae</taxon>
        <taxon>Sinanodonta</taxon>
    </lineage>
</organism>
<dbReference type="InterPro" id="IPR033316">
    <property type="entry name" value="RBBP8-like"/>
</dbReference>
<comment type="caution">
    <text evidence="7">The sequence shown here is derived from an EMBL/GenBank/DDBJ whole genome shotgun (WGS) entry which is preliminary data.</text>
</comment>
<evidence type="ECO:0000313" key="7">
    <source>
        <dbReference type="EMBL" id="KAL3889904.1"/>
    </source>
</evidence>
<accession>A0ABD3XUL4</accession>
<dbReference type="EMBL" id="JBJQND010000001">
    <property type="protein sequence ID" value="KAL3889904.1"/>
    <property type="molecule type" value="Genomic_DNA"/>
</dbReference>
<evidence type="ECO:0000256" key="3">
    <source>
        <dbReference type="ARBA" id="ARBA00023242"/>
    </source>
</evidence>
<evidence type="ECO:0000313" key="8">
    <source>
        <dbReference type="Proteomes" id="UP001634394"/>
    </source>
</evidence>